<keyword evidence="2" id="KW-1185">Reference proteome</keyword>
<dbReference type="Proteomes" id="UP001597641">
    <property type="component" value="Unassembled WGS sequence"/>
</dbReference>
<gene>
    <name evidence="1" type="ORF">ACFS7Z_21880</name>
</gene>
<name>A0ABW6BYZ7_9BACT</name>
<protein>
    <submittedName>
        <fullName evidence="1">Uncharacterized protein</fullName>
    </submittedName>
</protein>
<sequence>MEEFSIRGDNRNYIKISFQEVYGFPESTCHWGGYEFRATFEIKSGSFTVKSIFWTSTGEMYEFYKKLKACNSELKGNVNFVNYEDNLDFTAKYDDLGHVKVQGRFNELDEFNNELIFEFNSDQSFISSTLEELKPLVLKYGDMKGIKK</sequence>
<dbReference type="EMBL" id="JBHUOX010000023">
    <property type="protein sequence ID" value="MFD3003030.1"/>
    <property type="molecule type" value="Genomic_DNA"/>
</dbReference>
<accession>A0ABW6BYZ7</accession>
<dbReference type="RefSeq" id="WP_377489599.1">
    <property type="nucleotide sequence ID" value="NZ_JBHUOX010000023.1"/>
</dbReference>
<proteinExistence type="predicted"/>
<dbReference type="Pfam" id="PF24716">
    <property type="entry name" value="WapI"/>
    <property type="match status" value="1"/>
</dbReference>
<evidence type="ECO:0000313" key="1">
    <source>
        <dbReference type="EMBL" id="MFD3003030.1"/>
    </source>
</evidence>
<comment type="caution">
    <text evidence="1">The sequence shown here is derived from an EMBL/GenBank/DDBJ whole genome shotgun (WGS) entry which is preliminary data.</text>
</comment>
<organism evidence="1 2">
    <name type="scientific">Pontibacter toksunensis</name>
    <dbReference type="NCBI Taxonomy" id="1332631"/>
    <lineage>
        <taxon>Bacteria</taxon>
        <taxon>Pseudomonadati</taxon>
        <taxon>Bacteroidota</taxon>
        <taxon>Cytophagia</taxon>
        <taxon>Cytophagales</taxon>
        <taxon>Hymenobacteraceae</taxon>
        <taxon>Pontibacter</taxon>
    </lineage>
</organism>
<dbReference type="InterPro" id="IPR056510">
    <property type="entry name" value="WapI"/>
</dbReference>
<reference evidence="2" key="1">
    <citation type="journal article" date="2019" name="Int. J. Syst. Evol. Microbiol.">
        <title>The Global Catalogue of Microorganisms (GCM) 10K type strain sequencing project: providing services to taxonomists for standard genome sequencing and annotation.</title>
        <authorList>
            <consortium name="The Broad Institute Genomics Platform"/>
            <consortium name="The Broad Institute Genome Sequencing Center for Infectious Disease"/>
            <person name="Wu L."/>
            <person name="Ma J."/>
        </authorList>
    </citation>
    <scope>NUCLEOTIDE SEQUENCE [LARGE SCALE GENOMIC DNA]</scope>
    <source>
        <strain evidence="2">KCTC 23984</strain>
    </source>
</reference>
<evidence type="ECO:0000313" key="2">
    <source>
        <dbReference type="Proteomes" id="UP001597641"/>
    </source>
</evidence>